<feature type="domain" description="DUF202" evidence="7">
    <location>
        <begin position="21"/>
        <end position="94"/>
    </location>
</feature>
<feature type="transmembrane region" description="Helical" evidence="6">
    <location>
        <begin position="112"/>
        <end position="136"/>
    </location>
</feature>
<reference evidence="8" key="1">
    <citation type="submission" date="2021-05" db="EMBL/GenBank/DDBJ databases">
        <authorList>
            <person name="Pietrasiak N."/>
            <person name="Ward R."/>
            <person name="Stajich J.E."/>
            <person name="Kurbessoian T."/>
        </authorList>
    </citation>
    <scope>NUCLEOTIDE SEQUENCE</scope>
    <source>
        <strain evidence="8">HA4357-MV3</strain>
    </source>
</reference>
<reference evidence="8" key="2">
    <citation type="journal article" date="2022" name="Microbiol. Resour. Announc.">
        <title>Metagenome Sequencing to Explore Phylogenomics of Terrestrial Cyanobacteria.</title>
        <authorList>
            <person name="Ward R.D."/>
            <person name="Stajich J.E."/>
            <person name="Johansen J.R."/>
            <person name="Huntemann M."/>
            <person name="Clum A."/>
            <person name="Foster B."/>
            <person name="Foster B."/>
            <person name="Roux S."/>
            <person name="Palaniappan K."/>
            <person name="Varghese N."/>
            <person name="Mukherjee S."/>
            <person name="Reddy T.B.K."/>
            <person name="Daum C."/>
            <person name="Copeland A."/>
            <person name="Chen I.A."/>
            <person name="Ivanova N.N."/>
            <person name="Kyrpides N.C."/>
            <person name="Shapiro N."/>
            <person name="Eloe-Fadrosh E.A."/>
            <person name="Pietrasiak N."/>
        </authorList>
    </citation>
    <scope>NUCLEOTIDE SEQUENCE</scope>
    <source>
        <strain evidence="8">HA4357-MV3</strain>
    </source>
</reference>
<evidence type="ECO:0000256" key="4">
    <source>
        <dbReference type="ARBA" id="ARBA00022989"/>
    </source>
</evidence>
<dbReference type="InterPro" id="IPR003807">
    <property type="entry name" value="DUF202"/>
</dbReference>
<sequence>MNDFIPARKTSNIQAELAKERNRAAAERTLMAWIRTSLTLISFGFGIDVIVSAIRSFQVVQDINPARLSRILGLAFIGLGIYAMIVAMIQHQQELYHIRRDQEYLYTPRHSLALTVAIALVCIAVFAFISILVSAFTHQNSM</sequence>
<name>A0A9E3H8A4_9NOST</name>
<dbReference type="InterPro" id="IPR052053">
    <property type="entry name" value="IM_YidH-like"/>
</dbReference>
<evidence type="ECO:0000313" key="8">
    <source>
        <dbReference type="EMBL" id="MBW4432542.1"/>
    </source>
</evidence>
<evidence type="ECO:0000256" key="6">
    <source>
        <dbReference type="SAM" id="Phobius"/>
    </source>
</evidence>
<comment type="caution">
    <text evidence="8">The sequence shown here is derived from an EMBL/GenBank/DDBJ whole genome shotgun (WGS) entry which is preliminary data.</text>
</comment>
<keyword evidence="4 6" id="KW-1133">Transmembrane helix</keyword>
<keyword evidence="2" id="KW-1003">Cell membrane</keyword>
<accession>A0A9E3H8A4</accession>
<evidence type="ECO:0000259" key="7">
    <source>
        <dbReference type="Pfam" id="PF02656"/>
    </source>
</evidence>
<organism evidence="8 9">
    <name type="scientific">Pelatocladus maniniholoensis HA4357-MV3</name>
    <dbReference type="NCBI Taxonomy" id="1117104"/>
    <lineage>
        <taxon>Bacteria</taxon>
        <taxon>Bacillati</taxon>
        <taxon>Cyanobacteriota</taxon>
        <taxon>Cyanophyceae</taxon>
        <taxon>Nostocales</taxon>
        <taxon>Nostocaceae</taxon>
        <taxon>Pelatocladus</taxon>
    </lineage>
</organism>
<protein>
    <submittedName>
        <fullName evidence="8">DUF202 domain-containing protein</fullName>
    </submittedName>
</protein>
<dbReference type="AlphaFoldDB" id="A0A9E3H8A4"/>
<evidence type="ECO:0000256" key="3">
    <source>
        <dbReference type="ARBA" id="ARBA00022692"/>
    </source>
</evidence>
<dbReference type="GO" id="GO:0005886">
    <property type="term" value="C:plasma membrane"/>
    <property type="evidence" value="ECO:0007669"/>
    <property type="project" value="UniProtKB-SubCell"/>
</dbReference>
<evidence type="ECO:0000256" key="2">
    <source>
        <dbReference type="ARBA" id="ARBA00022475"/>
    </source>
</evidence>
<feature type="transmembrane region" description="Helical" evidence="6">
    <location>
        <begin position="71"/>
        <end position="91"/>
    </location>
</feature>
<gene>
    <name evidence="8" type="ORF">KME28_12615</name>
</gene>
<keyword evidence="5 6" id="KW-0472">Membrane</keyword>
<dbReference type="PANTHER" id="PTHR34187">
    <property type="entry name" value="FGR18P"/>
    <property type="match status" value="1"/>
</dbReference>
<dbReference type="Pfam" id="PF02656">
    <property type="entry name" value="DUF202"/>
    <property type="match status" value="1"/>
</dbReference>
<evidence type="ECO:0000256" key="5">
    <source>
        <dbReference type="ARBA" id="ARBA00023136"/>
    </source>
</evidence>
<dbReference type="EMBL" id="JAHHHW010000087">
    <property type="protein sequence ID" value="MBW4432542.1"/>
    <property type="molecule type" value="Genomic_DNA"/>
</dbReference>
<dbReference type="Proteomes" id="UP000813215">
    <property type="component" value="Unassembled WGS sequence"/>
</dbReference>
<evidence type="ECO:0000313" key="9">
    <source>
        <dbReference type="Proteomes" id="UP000813215"/>
    </source>
</evidence>
<keyword evidence="3 6" id="KW-0812">Transmembrane</keyword>
<dbReference type="PANTHER" id="PTHR34187:SF2">
    <property type="entry name" value="DUF202 DOMAIN-CONTAINING PROTEIN"/>
    <property type="match status" value="1"/>
</dbReference>
<comment type="subcellular location">
    <subcellularLocation>
        <location evidence="1">Cell membrane</location>
        <topology evidence="1">Multi-pass membrane protein</topology>
    </subcellularLocation>
</comment>
<proteinExistence type="predicted"/>
<feature type="transmembrane region" description="Helical" evidence="6">
    <location>
        <begin position="30"/>
        <end position="51"/>
    </location>
</feature>
<evidence type="ECO:0000256" key="1">
    <source>
        <dbReference type="ARBA" id="ARBA00004651"/>
    </source>
</evidence>